<dbReference type="EMBL" id="BAWF01000022">
    <property type="protein sequence ID" value="GAF45445.1"/>
    <property type="molecule type" value="Genomic_DNA"/>
</dbReference>
<dbReference type="SUPFAM" id="SSF46785">
    <property type="entry name" value="Winged helix' DNA-binding domain"/>
    <property type="match status" value="1"/>
</dbReference>
<dbReference type="InterPro" id="IPR036388">
    <property type="entry name" value="WH-like_DNA-bd_sf"/>
</dbReference>
<reference evidence="2 3" key="1">
    <citation type="submission" date="2014-02" db="EMBL/GenBank/DDBJ databases">
        <title>Whole genome shotgun sequence of Rhodococcus wratislaviensis NBRC 100605.</title>
        <authorList>
            <person name="Hosoyama A."/>
            <person name="Tsuchikane K."/>
            <person name="Yoshida I."/>
            <person name="Ohji S."/>
            <person name="Ichikawa N."/>
            <person name="Yamazoe A."/>
            <person name="Fujita N."/>
        </authorList>
    </citation>
    <scope>NUCLEOTIDE SEQUENCE [LARGE SCALE GENOMIC DNA]</scope>
    <source>
        <strain evidence="2 3">NBRC 100605</strain>
    </source>
</reference>
<dbReference type="InterPro" id="IPR036390">
    <property type="entry name" value="WH_DNA-bd_sf"/>
</dbReference>
<dbReference type="AlphaFoldDB" id="X0R3H5"/>
<name>X0R3H5_RHOWR</name>
<dbReference type="Pfam" id="PF12802">
    <property type="entry name" value="MarR_2"/>
    <property type="match status" value="1"/>
</dbReference>
<comment type="caution">
    <text evidence="2">The sequence shown here is derived from an EMBL/GenBank/DDBJ whole genome shotgun (WGS) entry which is preliminary data.</text>
</comment>
<dbReference type="Proteomes" id="UP000019491">
    <property type="component" value="Unassembled WGS sequence"/>
</dbReference>
<evidence type="ECO:0000313" key="2">
    <source>
        <dbReference type="EMBL" id="GAF45445.1"/>
    </source>
</evidence>
<dbReference type="InterPro" id="IPR039422">
    <property type="entry name" value="MarR/SlyA-like"/>
</dbReference>
<dbReference type="GO" id="GO:0003700">
    <property type="term" value="F:DNA-binding transcription factor activity"/>
    <property type="evidence" value="ECO:0007669"/>
    <property type="project" value="InterPro"/>
</dbReference>
<protein>
    <submittedName>
        <fullName evidence="2">Putative MarR family transcriptional regulator</fullName>
    </submittedName>
</protein>
<gene>
    <name evidence="2" type="ORF">RW1_022_00210</name>
</gene>
<accession>X0R3H5</accession>
<proteinExistence type="predicted"/>
<dbReference type="PANTHER" id="PTHR33164:SF99">
    <property type="entry name" value="MARR FAMILY REGULATORY PROTEIN"/>
    <property type="match status" value="1"/>
</dbReference>
<feature type="domain" description="HTH marR-type" evidence="1">
    <location>
        <begin position="19"/>
        <end position="155"/>
    </location>
</feature>
<dbReference type="InterPro" id="IPR000835">
    <property type="entry name" value="HTH_MarR-typ"/>
</dbReference>
<organism evidence="2 3">
    <name type="scientific">Rhodococcus wratislaviensis NBRC 100605</name>
    <dbReference type="NCBI Taxonomy" id="1219028"/>
    <lineage>
        <taxon>Bacteria</taxon>
        <taxon>Bacillati</taxon>
        <taxon>Actinomycetota</taxon>
        <taxon>Actinomycetes</taxon>
        <taxon>Mycobacteriales</taxon>
        <taxon>Nocardiaceae</taxon>
        <taxon>Rhodococcus</taxon>
    </lineage>
</organism>
<dbReference type="PANTHER" id="PTHR33164">
    <property type="entry name" value="TRANSCRIPTIONAL REGULATOR, MARR FAMILY"/>
    <property type="match status" value="1"/>
</dbReference>
<evidence type="ECO:0000259" key="1">
    <source>
        <dbReference type="PROSITE" id="PS50995"/>
    </source>
</evidence>
<dbReference type="OrthoDB" id="8635520at2"/>
<sequence length="168" mass="19014">MPRNRRSHPGDGVWLSPSQRRAWMAYMRVQLRMNYEINRQLQLDSGLSLADYHVLNALSSAPERKLQVTDLATVIGWERSRLSHHLRRMCERGLTERVQSEDDGRATDAVLTERGMAAIVEAAPDHVALVRKLFFEPLPEELVSPFTAALEHIQASLNLNSSLPPPPI</sequence>
<dbReference type="SMART" id="SM00347">
    <property type="entry name" value="HTH_MARR"/>
    <property type="match status" value="1"/>
</dbReference>
<dbReference type="GO" id="GO:0006950">
    <property type="term" value="P:response to stress"/>
    <property type="evidence" value="ECO:0007669"/>
    <property type="project" value="TreeGrafter"/>
</dbReference>
<dbReference type="PROSITE" id="PS50995">
    <property type="entry name" value="HTH_MARR_2"/>
    <property type="match status" value="1"/>
</dbReference>
<keyword evidence="3" id="KW-1185">Reference proteome</keyword>
<dbReference type="Gene3D" id="1.10.10.10">
    <property type="entry name" value="Winged helix-like DNA-binding domain superfamily/Winged helix DNA-binding domain"/>
    <property type="match status" value="1"/>
</dbReference>
<evidence type="ECO:0000313" key="3">
    <source>
        <dbReference type="Proteomes" id="UP000019491"/>
    </source>
</evidence>